<dbReference type="GO" id="GO:0016874">
    <property type="term" value="F:ligase activity"/>
    <property type="evidence" value="ECO:0007669"/>
    <property type="project" value="UniProtKB-KW"/>
</dbReference>
<dbReference type="Pfam" id="PF00501">
    <property type="entry name" value="AMP-binding"/>
    <property type="match status" value="2"/>
</dbReference>
<proteinExistence type="predicted"/>
<dbReference type="EMBL" id="JAVDQH010000002">
    <property type="protein sequence ID" value="MDR6242599.1"/>
    <property type="molecule type" value="Genomic_DNA"/>
</dbReference>
<dbReference type="InterPro" id="IPR050237">
    <property type="entry name" value="ATP-dep_AMP-bd_enzyme"/>
</dbReference>
<evidence type="ECO:0000313" key="2">
    <source>
        <dbReference type="EMBL" id="MDR6242599.1"/>
    </source>
</evidence>
<dbReference type="InterPro" id="IPR045851">
    <property type="entry name" value="AMP-bd_C_sf"/>
</dbReference>
<dbReference type="PANTHER" id="PTHR43767">
    <property type="entry name" value="LONG-CHAIN-FATTY-ACID--COA LIGASE"/>
    <property type="match status" value="1"/>
</dbReference>
<accession>A0ABU1ITU5</accession>
<keyword evidence="2" id="KW-0436">Ligase</keyword>
<comment type="caution">
    <text evidence="2">The sequence shown here is derived from an EMBL/GenBank/DDBJ whole genome shotgun (WGS) entry which is preliminary data.</text>
</comment>
<dbReference type="InterPro" id="IPR000873">
    <property type="entry name" value="AMP-dep_synth/lig_dom"/>
</dbReference>
<dbReference type="SUPFAM" id="SSF56801">
    <property type="entry name" value="Acetyl-CoA synthetase-like"/>
    <property type="match status" value="1"/>
</dbReference>
<evidence type="ECO:0000313" key="3">
    <source>
        <dbReference type="Proteomes" id="UP001185028"/>
    </source>
</evidence>
<reference evidence="2 3" key="1">
    <citation type="submission" date="2023-07" db="EMBL/GenBank/DDBJ databases">
        <title>Genomic Encyclopedia of Type Strains, Phase IV (KMG-IV): sequencing the most valuable type-strain genomes for metagenomic binning, comparative biology and taxonomic classification.</title>
        <authorList>
            <person name="Goeker M."/>
        </authorList>
    </citation>
    <scope>NUCLEOTIDE SEQUENCE [LARGE SCALE GENOMIC DNA]</scope>
    <source>
        <strain evidence="2 3">DSM 22170</strain>
    </source>
</reference>
<keyword evidence="3" id="KW-1185">Reference proteome</keyword>
<dbReference type="RefSeq" id="WP_188774114.1">
    <property type="nucleotide sequence ID" value="NZ_BMMB01000002.1"/>
</dbReference>
<dbReference type="PANTHER" id="PTHR43767:SF10">
    <property type="entry name" value="SURFACTIN SYNTHASE SUBUNIT 1"/>
    <property type="match status" value="1"/>
</dbReference>
<organism evidence="2 3">
    <name type="scientific">Paenibacillus hunanensis</name>
    <dbReference type="NCBI Taxonomy" id="539262"/>
    <lineage>
        <taxon>Bacteria</taxon>
        <taxon>Bacillati</taxon>
        <taxon>Bacillota</taxon>
        <taxon>Bacilli</taxon>
        <taxon>Bacillales</taxon>
        <taxon>Paenibacillaceae</taxon>
        <taxon>Paenibacillus</taxon>
    </lineage>
</organism>
<dbReference type="Gene3D" id="3.30.300.30">
    <property type="match status" value="1"/>
</dbReference>
<name>A0ABU1ITU5_9BACL</name>
<protein>
    <submittedName>
        <fullName evidence="2">Acyl-CoA synthetase (AMP-forming)/AMP-acid ligase II</fullName>
    </submittedName>
</protein>
<dbReference type="Gene3D" id="3.40.50.12780">
    <property type="entry name" value="N-terminal domain of ligase-like"/>
    <property type="match status" value="1"/>
</dbReference>
<dbReference type="Proteomes" id="UP001185028">
    <property type="component" value="Unassembled WGS sequence"/>
</dbReference>
<feature type="domain" description="AMP-dependent synthetase/ligase" evidence="1">
    <location>
        <begin position="106"/>
        <end position="316"/>
    </location>
</feature>
<gene>
    <name evidence="2" type="ORF">JOC58_000483</name>
</gene>
<dbReference type="InterPro" id="IPR042099">
    <property type="entry name" value="ANL_N_sf"/>
</dbReference>
<sequence>MFWQLQHGDTPALIELQSQRTLTYRELSAEVSAFANLLLSHSEQKRFGIIYMRNSISCMIAYLGALQKQDAVLLLDAGLSEPLKQQFVQHYKPDWIFDGEWLDMGQESQTPCHEQLAVLLSTSGSTGNPKLVQLSYQNIQSNASSIARYLNITAAERPITTLSPAYSYGLSVLNSHLLQGATILLTDESVISGAFWKAFKQYEATSFAGVPYMYQMLHRLRFASMELSSLRYFTQAGGRLSQSLTAYFSEFAKTHHIPFVVMYGQTEATARISYVPPDQLEAKQGSIGIAIPDGELAIDPATEELVYRGPNVMLGYAETRADLALGDQQHGMLKTGDLARQDEDGYFWILGRMKRFIKLYGLRMNLDDLERFLEQSLELSVACSGQDEQLLVAFEASHDDAILQTIRQQLKLRYGIHHTSLRIRFMDELPRLSSGKIDYIRLANEVK</sequence>
<feature type="domain" description="AMP-dependent synthetase/ligase" evidence="1">
    <location>
        <begin position="6"/>
        <end position="97"/>
    </location>
</feature>
<evidence type="ECO:0000259" key="1">
    <source>
        <dbReference type="Pfam" id="PF00501"/>
    </source>
</evidence>